<feature type="domain" description="Peptidase S1" evidence="7">
    <location>
        <begin position="8"/>
        <end position="210"/>
    </location>
</feature>
<dbReference type="OrthoDB" id="6734599at2"/>
<evidence type="ECO:0000256" key="5">
    <source>
        <dbReference type="ARBA" id="ARBA00022825"/>
    </source>
</evidence>
<dbReference type="PANTHER" id="PTHR15462">
    <property type="entry name" value="SERINE PROTEASE"/>
    <property type="match status" value="1"/>
</dbReference>
<accession>A0A562I317</accession>
<comment type="similarity">
    <text evidence="1 6">Belongs to the peptidase S1B family.</text>
</comment>
<dbReference type="Pfam" id="PF00089">
    <property type="entry name" value="Trypsin"/>
    <property type="match status" value="1"/>
</dbReference>
<dbReference type="InterPro" id="IPR001254">
    <property type="entry name" value="Trypsin_dom"/>
</dbReference>
<dbReference type="InterPro" id="IPR025282">
    <property type="entry name" value="DUF4214"/>
</dbReference>
<comment type="caution">
    <text evidence="9">The sequence shown here is derived from an EMBL/GenBank/DDBJ whole genome shotgun (WGS) entry which is preliminary data.</text>
</comment>
<dbReference type="AlphaFoldDB" id="A0A562I317"/>
<dbReference type="EC" id="3.4.21.-" evidence="6"/>
<evidence type="ECO:0000313" key="10">
    <source>
        <dbReference type="Proteomes" id="UP000319627"/>
    </source>
</evidence>
<evidence type="ECO:0000256" key="3">
    <source>
        <dbReference type="ARBA" id="ARBA00022729"/>
    </source>
</evidence>
<organism evidence="9 10">
    <name type="scientific">Azomonas agilis</name>
    <dbReference type="NCBI Taxonomy" id="116849"/>
    <lineage>
        <taxon>Bacteria</taxon>
        <taxon>Pseudomonadati</taxon>
        <taxon>Pseudomonadota</taxon>
        <taxon>Gammaproteobacteria</taxon>
        <taxon>Pseudomonadales</taxon>
        <taxon>Pseudomonadaceae</taxon>
        <taxon>Azomonas</taxon>
    </lineage>
</organism>
<dbReference type="EMBL" id="VLKG01000006">
    <property type="protein sequence ID" value="TWH65055.1"/>
    <property type="molecule type" value="Genomic_DNA"/>
</dbReference>
<name>A0A562I317_9GAMM</name>
<keyword evidence="4 6" id="KW-0378">Hydrolase</keyword>
<dbReference type="SUPFAM" id="SSF51120">
    <property type="entry name" value="beta-Roll"/>
    <property type="match status" value="1"/>
</dbReference>
<sequence length="449" mass="49468">MATEIKNTGSYPYSATTLLVTTFPNGQMIFGTGALVGRNDVLTATHMLYAPDYGGWAIDLDLYAGVDFNGYLQRFESMPLLILEQDFTWNAWAYPESVFVDNDPETLTFAETQYDVALIGLSEAIGDTLGWFNLSADYSNTRFWATQLGYPAEGTGLMSGQVWIEANSQYSIYSTYSYTSSELMGSGSSGGPLYVYDDQGTPSIVGVKSSASSYSNHWADLSLVYEDLLTAIAENDSLISGLNAPQTHYGTEGNDRFILSNNAAETFIGGSGLDTLVFTENFDQYQLAKNDAGWQLTHKAQAHISATLDNIERLEFTNGTLALDTGAWEVAGSAYRLYQAAFDRTPDTEGLNFWISVMDQGVGLMQISQAFIQSPEYQNLYGESPTKDELLTALYQNALNRAPDVEGYQYWMEQMQAGLSTANVLAYFSESTENQLQTQADTDWGIWLG</sequence>
<dbReference type="GO" id="GO:0006508">
    <property type="term" value="P:proteolysis"/>
    <property type="evidence" value="ECO:0007669"/>
    <property type="project" value="UniProtKB-KW"/>
</dbReference>
<evidence type="ECO:0000256" key="2">
    <source>
        <dbReference type="ARBA" id="ARBA00022670"/>
    </source>
</evidence>
<dbReference type="SUPFAM" id="SSF50494">
    <property type="entry name" value="Trypsin-like serine proteases"/>
    <property type="match status" value="1"/>
</dbReference>
<feature type="domain" description="DUF4214" evidence="8">
    <location>
        <begin position="369"/>
        <end position="436"/>
    </location>
</feature>
<evidence type="ECO:0000313" key="9">
    <source>
        <dbReference type="EMBL" id="TWH65055.1"/>
    </source>
</evidence>
<keyword evidence="10" id="KW-1185">Reference proteome</keyword>
<dbReference type="PRINTS" id="PR00839">
    <property type="entry name" value="V8PROTEASE"/>
</dbReference>
<dbReference type="InterPro" id="IPR038255">
    <property type="entry name" value="PBS_linker_sf"/>
</dbReference>
<evidence type="ECO:0000256" key="6">
    <source>
        <dbReference type="RuleBase" id="RU004296"/>
    </source>
</evidence>
<gene>
    <name evidence="9" type="ORF">LX59_01999</name>
</gene>
<dbReference type="Proteomes" id="UP000319627">
    <property type="component" value="Unassembled WGS sequence"/>
</dbReference>
<protein>
    <recommendedName>
        <fullName evidence="6">Serine protease</fullName>
        <ecNumber evidence="6">3.4.21.-</ecNumber>
    </recommendedName>
</protein>
<dbReference type="GO" id="GO:0004252">
    <property type="term" value="F:serine-type endopeptidase activity"/>
    <property type="evidence" value="ECO:0007669"/>
    <property type="project" value="InterPro"/>
</dbReference>
<evidence type="ECO:0000259" key="7">
    <source>
        <dbReference type="Pfam" id="PF00089"/>
    </source>
</evidence>
<evidence type="ECO:0000256" key="4">
    <source>
        <dbReference type="ARBA" id="ARBA00022801"/>
    </source>
</evidence>
<dbReference type="InterPro" id="IPR008256">
    <property type="entry name" value="Peptidase_S1B"/>
</dbReference>
<keyword evidence="3" id="KW-0732">Signal</keyword>
<dbReference type="InterPro" id="IPR050966">
    <property type="entry name" value="Glutamyl_endopeptidase"/>
</dbReference>
<dbReference type="RefSeq" id="WP_144571695.1">
    <property type="nucleotide sequence ID" value="NZ_VLKG01000006.1"/>
</dbReference>
<keyword evidence="5 6" id="KW-0720">Serine protease</keyword>
<reference evidence="9 10" key="1">
    <citation type="submission" date="2019-07" db="EMBL/GenBank/DDBJ databases">
        <title>Genomic Encyclopedia of Type Strains, Phase I: the one thousand microbial genomes (KMG-I) project.</title>
        <authorList>
            <person name="Kyrpides N."/>
        </authorList>
    </citation>
    <scope>NUCLEOTIDE SEQUENCE [LARGE SCALE GENOMIC DNA]</scope>
    <source>
        <strain evidence="9 10">DSM 375</strain>
    </source>
</reference>
<proteinExistence type="inferred from homology"/>
<dbReference type="Gene3D" id="1.10.3130.20">
    <property type="entry name" value="Phycobilisome linker domain"/>
    <property type="match status" value="1"/>
</dbReference>
<keyword evidence="2 6" id="KW-0645">Protease</keyword>
<dbReference type="InterPro" id="IPR011049">
    <property type="entry name" value="Serralysin-like_metalloprot_C"/>
</dbReference>
<dbReference type="Pfam" id="PF13946">
    <property type="entry name" value="DUF4214"/>
    <property type="match status" value="1"/>
</dbReference>
<evidence type="ECO:0000256" key="1">
    <source>
        <dbReference type="ARBA" id="ARBA00008764"/>
    </source>
</evidence>
<evidence type="ECO:0000259" key="8">
    <source>
        <dbReference type="Pfam" id="PF13946"/>
    </source>
</evidence>
<dbReference type="Gene3D" id="2.40.10.10">
    <property type="entry name" value="Trypsin-like serine proteases"/>
    <property type="match status" value="2"/>
</dbReference>
<dbReference type="InterPro" id="IPR043504">
    <property type="entry name" value="Peptidase_S1_PA_chymotrypsin"/>
</dbReference>
<dbReference type="PANTHER" id="PTHR15462:SF8">
    <property type="entry name" value="SERINE PROTEASE"/>
    <property type="match status" value="1"/>
</dbReference>
<dbReference type="InterPro" id="IPR009003">
    <property type="entry name" value="Peptidase_S1_PA"/>
</dbReference>